<proteinExistence type="predicted"/>
<accession>A0A8H3YYK6</accession>
<name>A0A8H3YYK6_VENIN</name>
<dbReference type="Proteomes" id="UP000490939">
    <property type="component" value="Unassembled WGS sequence"/>
</dbReference>
<gene>
    <name evidence="2" type="ORF">EG327_007201</name>
</gene>
<keyword evidence="1" id="KW-0732">Signal</keyword>
<evidence type="ECO:0000256" key="1">
    <source>
        <dbReference type="SAM" id="SignalP"/>
    </source>
</evidence>
<feature type="signal peptide" evidence="1">
    <location>
        <begin position="1"/>
        <end position="22"/>
    </location>
</feature>
<dbReference type="EMBL" id="WNWR01000427">
    <property type="protein sequence ID" value="KAE9978940.1"/>
    <property type="molecule type" value="Genomic_DNA"/>
</dbReference>
<comment type="caution">
    <text evidence="2">The sequence shown here is derived from an EMBL/GenBank/DDBJ whole genome shotgun (WGS) entry which is preliminary data.</text>
</comment>
<feature type="chain" id="PRO_5034473014" evidence="1">
    <location>
        <begin position="23"/>
        <end position="125"/>
    </location>
</feature>
<keyword evidence="3" id="KW-1185">Reference proteome</keyword>
<evidence type="ECO:0000313" key="3">
    <source>
        <dbReference type="Proteomes" id="UP000490939"/>
    </source>
</evidence>
<organism evidence="2 3">
    <name type="scientific">Venturia inaequalis</name>
    <name type="common">Apple scab fungus</name>
    <dbReference type="NCBI Taxonomy" id="5025"/>
    <lineage>
        <taxon>Eukaryota</taxon>
        <taxon>Fungi</taxon>
        <taxon>Dikarya</taxon>
        <taxon>Ascomycota</taxon>
        <taxon>Pezizomycotina</taxon>
        <taxon>Dothideomycetes</taxon>
        <taxon>Pleosporomycetidae</taxon>
        <taxon>Venturiales</taxon>
        <taxon>Venturiaceae</taxon>
        <taxon>Venturia</taxon>
    </lineage>
</organism>
<evidence type="ECO:0000313" key="2">
    <source>
        <dbReference type="EMBL" id="KAE9978940.1"/>
    </source>
</evidence>
<sequence length="125" mass="13871">MYFLVNIALAMILSLFSTEATAQGEAPPHGASCRRGTINIAPNAPWSRGTDCVLKPKNVYFCGTTTVVHKQNRLILRAPQVDSAVMVSCQGWVFLFHCRANDWGTFYEALCKDKVQSVSNVIEYI</sequence>
<dbReference type="AlphaFoldDB" id="A0A8H3YYK6"/>
<protein>
    <submittedName>
        <fullName evidence="2">Uncharacterized protein</fullName>
    </submittedName>
</protein>
<reference evidence="2 3" key="1">
    <citation type="submission" date="2019-07" db="EMBL/GenBank/DDBJ databases">
        <title>Venturia inaequalis Genome Resource.</title>
        <authorList>
            <person name="Lichtner F.J."/>
        </authorList>
    </citation>
    <scope>NUCLEOTIDE SEQUENCE [LARGE SCALE GENOMIC DNA]</scope>
    <source>
        <strain evidence="2 3">DMI_063113</strain>
    </source>
</reference>